<evidence type="ECO:0000313" key="6">
    <source>
        <dbReference type="Proteomes" id="UP001516023"/>
    </source>
</evidence>
<dbReference type="GO" id="GO:0016491">
    <property type="term" value="F:oxidoreductase activity"/>
    <property type="evidence" value="ECO:0007669"/>
    <property type="project" value="UniProtKB-KW"/>
</dbReference>
<evidence type="ECO:0000256" key="4">
    <source>
        <dbReference type="ARBA" id="ARBA00023002"/>
    </source>
</evidence>
<comment type="cofactor">
    <cofactor evidence="1">
        <name>FAD</name>
        <dbReference type="ChEBI" id="CHEBI:57692"/>
    </cofactor>
</comment>
<evidence type="ECO:0000256" key="3">
    <source>
        <dbReference type="ARBA" id="ARBA00022827"/>
    </source>
</evidence>
<dbReference type="EMBL" id="JABMIG020000153">
    <property type="protein sequence ID" value="KAL3788685.1"/>
    <property type="molecule type" value="Genomic_DNA"/>
</dbReference>
<dbReference type="SUPFAM" id="SSF51905">
    <property type="entry name" value="FAD/NAD(P)-binding domain"/>
    <property type="match status" value="1"/>
</dbReference>
<evidence type="ECO:0000256" key="2">
    <source>
        <dbReference type="ARBA" id="ARBA00022630"/>
    </source>
</evidence>
<protein>
    <submittedName>
        <fullName evidence="5">Uncharacterized protein</fullName>
    </submittedName>
</protein>
<comment type="caution">
    <text evidence="5">The sequence shown here is derived from an EMBL/GenBank/DDBJ whole genome shotgun (WGS) entry which is preliminary data.</text>
</comment>
<reference evidence="5 6" key="1">
    <citation type="journal article" date="2020" name="G3 (Bethesda)">
        <title>Improved Reference Genome for Cyclotella cryptica CCMP332, a Model for Cell Wall Morphogenesis, Salinity Adaptation, and Lipid Production in Diatoms (Bacillariophyta).</title>
        <authorList>
            <person name="Roberts W.R."/>
            <person name="Downey K.M."/>
            <person name="Ruck E.C."/>
            <person name="Traller J.C."/>
            <person name="Alverson A.J."/>
        </authorList>
    </citation>
    <scope>NUCLEOTIDE SEQUENCE [LARGE SCALE GENOMIC DNA]</scope>
    <source>
        <strain evidence="5 6">CCMP332</strain>
    </source>
</reference>
<dbReference type="InterPro" id="IPR036188">
    <property type="entry name" value="FAD/NAD-bd_sf"/>
</dbReference>
<dbReference type="Proteomes" id="UP001516023">
    <property type="component" value="Unassembled WGS sequence"/>
</dbReference>
<name>A0ABD3PR45_9STRA</name>
<evidence type="ECO:0000256" key="1">
    <source>
        <dbReference type="ARBA" id="ARBA00001974"/>
    </source>
</evidence>
<evidence type="ECO:0000313" key="5">
    <source>
        <dbReference type="EMBL" id="KAL3788685.1"/>
    </source>
</evidence>
<sequence length="249" mass="27962">MLFEKVIWKSSYVTQQILEQLLKDRNIQCHPNSKVTKITSSSVVIEKLDSNDKHLKKSTLRIPSKFTMLIPPFRGQRVWKSVPQLTDNSGLLRVNEFQQSTTYPNIFGVGICVSIPPVEITPVATGPPKTGYMIESQGTAAVTNIRRMIDFMEQKKEANLKDGEPELTTVPTLNGLCITDFGGTGAVFLTLPQYPPRHTDVTLQGTVATLAKVAFEKYFLHKVESGDTDPYYEKYMLHLIGVDRVTDKK</sequence>
<gene>
    <name evidence="5" type="ORF">HJC23_001884</name>
</gene>
<keyword evidence="4" id="KW-0560">Oxidoreductase</keyword>
<keyword evidence="2" id="KW-0285">Flavoprotein</keyword>
<dbReference type="InterPro" id="IPR051169">
    <property type="entry name" value="NADH-Q_oxidoreductase"/>
</dbReference>
<dbReference type="Gene3D" id="3.50.50.100">
    <property type="match status" value="1"/>
</dbReference>
<organism evidence="5 6">
    <name type="scientific">Cyclotella cryptica</name>
    <dbReference type="NCBI Taxonomy" id="29204"/>
    <lineage>
        <taxon>Eukaryota</taxon>
        <taxon>Sar</taxon>
        <taxon>Stramenopiles</taxon>
        <taxon>Ochrophyta</taxon>
        <taxon>Bacillariophyta</taxon>
        <taxon>Coscinodiscophyceae</taxon>
        <taxon>Thalassiosirophycidae</taxon>
        <taxon>Stephanodiscales</taxon>
        <taxon>Stephanodiscaceae</taxon>
        <taxon>Cyclotella</taxon>
    </lineage>
</organism>
<dbReference type="PANTHER" id="PTHR42913">
    <property type="entry name" value="APOPTOSIS-INDUCING FACTOR 1"/>
    <property type="match status" value="1"/>
</dbReference>
<keyword evidence="3" id="KW-0274">FAD</keyword>
<dbReference type="PANTHER" id="PTHR42913:SF6">
    <property type="entry name" value="SULFIDE-QUINONE REDUCTASE"/>
    <property type="match status" value="1"/>
</dbReference>
<dbReference type="AlphaFoldDB" id="A0ABD3PR45"/>
<proteinExistence type="predicted"/>
<keyword evidence="6" id="KW-1185">Reference proteome</keyword>
<accession>A0ABD3PR45</accession>